<protein>
    <recommendedName>
        <fullName evidence="3">MYND-type domain-containing protein</fullName>
    </recommendedName>
</protein>
<dbReference type="Gene3D" id="6.10.140.2220">
    <property type="match status" value="1"/>
</dbReference>
<name>A0AAV9U4S1_9PEZI</name>
<proteinExistence type="predicted"/>
<evidence type="ECO:0000313" key="2">
    <source>
        <dbReference type="Proteomes" id="UP001373714"/>
    </source>
</evidence>
<reference evidence="1 2" key="1">
    <citation type="submission" date="2019-10" db="EMBL/GenBank/DDBJ databases">
        <authorList>
            <person name="Palmer J.M."/>
        </authorList>
    </citation>
    <scope>NUCLEOTIDE SEQUENCE [LARGE SCALE GENOMIC DNA]</scope>
    <source>
        <strain evidence="1 2">TWF730</strain>
    </source>
</reference>
<organism evidence="1 2">
    <name type="scientific">Orbilia blumenaviensis</name>
    <dbReference type="NCBI Taxonomy" id="1796055"/>
    <lineage>
        <taxon>Eukaryota</taxon>
        <taxon>Fungi</taxon>
        <taxon>Dikarya</taxon>
        <taxon>Ascomycota</taxon>
        <taxon>Pezizomycotina</taxon>
        <taxon>Orbiliomycetes</taxon>
        <taxon>Orbiliales</taxon>
        <taxon>Orbiliaceae</taxon>
        <taxon>Orbilia</taxon>
    </lineage>
</organism>
<keyword evidence="2" id="KW-1185">Reference proteome</keyword>
<evidence type="ECO:0000313" key="1">
    <source>
        <dbReference type="EMBL" id="KAK6333617.1"/>
    </source>
</evidence>
<comment type="caution">
    <text evidence="1">The sequence shown here is derived from an EMBL/GenBank/DDBJ whole genome shotgun (WGS) entry which is preliminary data.</text>
</comment>
<dbReference type="EMBL" id="JAVHNS010000016">
    <property type="protein sequence ID" value="KAK6333617.1"/>
    <property type="molecule type" value="Genomic_DNA"/>
</dbReference>
<gene>
    <name evidence="1" type="ORF">TWF730_003803</name>
</gene>
<dbReference type="AlphaFoldDB" id="A0AAV9U4S1"/>
<dbReference type="Proteomes" id="UP001373714">
    <property type="component" value="Unassembled WGS sequence"/>
</dbReference>
<dbReference type="SUPFAM" id="SSF144232">
    <property type="entry name" value="HIT/MYND zinc finger-like"/>
    <property type="match status" value="1"/>
</dbReference>
<sequence>MVILSVNMPATIKHLRIHPTCKRCNSTCNLFTCKGCSAVQYCSLDHEKDDLKEHGPVCAQIQERMDAIQECERLILHPGQFPSAGGIAARLVSRRDSTPGPGILGSLRRAEEVLRGSVFKMFVRENTHASLTLAIKQLPSLVQHITALQPISASILLKMGADRLCYNILSIAHRITVYRERRIATEVMLQEFELEAQRIMEEQELGCDVLEDLRQWIFQPPLPTPESMATLVLLLHLWIEDLEKVVQFDHTFANILRTRLNYDVVEIIKGYLFDTEVLAGNKKVLQSRTEDLLDELKQRQEDVLKTTYHSQKRFWDQLILELNLGANPKQNTISEGSGEVPFSPSPSNQATFASLFLADSSAFQMLSDFLTRERARTQ</sequence>
<accession>A0AAV9U4S1</accession>
<evidence type="ECO:0008006" key="3">
    <source>
        <dbReference type="Google" id="ProtNLM"/>
    </source>
</evidence>